<evidence type="ECO:0000313" key="1">
    <source>
        <dbReference type="EnsemblPlants" id="MELO3C030966.2.1"/>
    </source>
</evidence>
<name>A0A9I9EA75_CUCME</name>
<organism evidence="1">
    <name type="scientific">Cucumis melo</name>
    <name type="common">Muskmelon</name>
    <dbReference type="NCBI Taxonomy" id="3656"/>
    <lineage>
        <taxon>Eukaryota</taxon>
        <taxon>Viridiplantae</taxon>
        <taxon>Streptophyta</taxon>
        <taxon>Embryophyta</taxon>
        <taxon>Tracheophyta</taxon>
        <taxon>Spermatophyta</taxon>
        <taxon>Magnoliopsida</taxon>
        <taxon>eudicotyledons</taxon>
        <taxon>Gunneridae</taxon>
        <taxon>Pentapetalae</taxon>
        <taxon>rosids</taxon>
        <taxon>fabids</taxon>
        <taxon>Cucurbitales</taxon>
        <taxon>Cucurbitaceae</taxon>
        <taxon>Benincaseae</taxon>
        <taxon>Cucumis</taxon>
    </lineage>
</organism>
<sequence length="98" mass="11385">MGFEGDKITRRFGEPIKDAKKKREIQRVCYELVAEFQAFTERSCRPLSYFESQRVAVSNEWFYKDLLHINRSNWLDIIIGSSRAMENGGSKVRTSSSS</sequence>
<accession>A0A9I9EA75</accession>
<reference evidence="1" key="1">
    <citation type="submission" date="2023-03" db="UniProtKB">
        <authorList>
            <consortium name="EnsemblPlants"/>
        </authorList>
    </citation>
    <scope>IDENTIFICATION</scope>
</reference>
<dbReference type="EnsemblPlants" id="MELO3C030966.2.1">
    <property type="protein sequence ID" value="MELO3C030966.2.1"/>
    <property type="gene ID" value="MELO3C030966.2"/>
</dbReference>
<protein>
    <submittedName>
        <fullName evidence="1">Uncharacterized protein</fullName>
    </submittedName>
</protein>
<proteinExistence type="predicted"/>
<dbReference type="AlphaFoldDB" id="A0A9I9EA75"/>
<dbReference type="Gramene" id="MELO3C030966.2.1">
    <property type="protein sequence ID" value="MELO3C030966.2.1"/>
    <property type="gene ID" value="MELO3C030966.2"/>
</dbReference>